<name>A0ABT5BSK2_9BACT</name>
<dbReference type="Pfam" id="PF18153">
    <property type="entry name" value="Cap15_CD_rec"/>
    <property type="match status" value="1"/>
</dbReference>
<protein>
    <recommendedName>
        <fullName evidence="2">CD-NTase-associated protein 15 domain-containing protein</fullName>
    </recommendedName>
</protein>
<evidence type="ECO:0000313" key="4">
    <source>
        <dbReference type="Proteomes" id="UP001217485"/>
    </source>
</evidence>
<dbReference type="InterPro" id="IPR041208">
    <property type="entry name" value="Cap15"/>
</dbReference>
<organism evidence="3 4">
    <name type="scientific">Sorangium atrum</name>
    <dbReference type="NCBI Taxonomy" id="2995308"/>
    <lineage>
        <taxon>Bacteria</taxon>
        <taxon>Pseudomonadati</taxon>
        <taxon>Myxococcota</taxon>
        <taxon>Polyangia</taxon>
        <taxon>Polyangiales</taxon>
        <taxon>Polyangiaceae</taxon>
        <taxon>Sorangium</taxon>
    </lineage>
</organism>
<reference evidence="3 4" key="1">
    <citation type="submission" date="2023-01" db="EMBL/GenBank/DDBJ databases">
        <title>Minimal conservation of predation-associated metabolite biosynthetic gene clusters underscores biosynthetic potential of Myxococcota including descriptions for ten novel species: Archangium lansinium sp. nov., Myxococcus landrumus sp. nov., Nannocystis bai.</title>
        <authorList>
            <person name="Ahearne A."/>
            <person name="Stevens C."/>
            <person name="Dowd S."/>
        </authorList>
    </citation>
    <scope>NUCLEOTIDE SEQUENCE [LARGE SCALE GENOMIC DNA]</scope>
    <source>
        <strain evidence="3 4">WIWO2</strain>
    </source>
</reference>
<dbReference type="RefSeq" id="WP_272093916.1">
    <property type="nucleotide sequence ID" value="NZ_JAQNDK010000001.1"/>
</dbReference>
<feature type="domain" description="CD-NTase-associated protein 15" evidence="2">
    <location>
        <begin position="67"/>
        <end position="179"/>
    </location>
</feature>
<dbReference type="EMBL" id="JAQNDK010000001">
    <property type="protein sequence ID" value="MDC0677146.1"/>
    <property type="molecule type" value="Genomic_DNA"/>
</dbReference>
<sequence length="199" mass="22133">MNRASLTILVLLGAAIWALTLSGHGWVLPLSFFTPLSAVVSAVSVVILLWDVWLWRLGLLHPWPVSRPVLRGTWRGELTPAKGEARTIFLVLDQAFSRIETRTFTAESRSASIAARLDKVDGEFLLAAIYRNDPDLLLHDRSRIHRGAVCLWVHGPDPTELSGCYWTDRDTKGQLRFERVSRQLSSDFASASALAARSA</sequence>
<feature type="transmembrane region" description="Helical" evidence="1">
    <location>
        <begin position="32"/>
        <end position="54"/>
    </location>
</feature>
<evidence type="ECO:0000313" key="3">
    <source>
        <dbReference type="EMBL" id="MDC0677146.1"/>
    </source>
</evidence>
<evidence type="ECO:0000259" key="2">
    <source>
        <dbReference type="Pfam" id="PF18153"/>
    </source>
</evidence>
<keyword evidence="1" id="KW-1133">Transmembrane helix</keyword>
<keyword evidence="1" id="KW-0472">Membrane</keyword>
<proteinExistence type="predicted"/>
<evidence type="ECO:0000256" key="1">
    <source>
        <dbReference type="SAM" id="Phobius"/>
    </source>
</evidence>
<comment type="caution">
    <text evidence="3">The sequence shown here is derived from an EMBL/GenBank/DDBJ whole genome shotgun (WGS) entry which is preliminary data.</text>
</comment>
<accession>A0ABT5BSK2</accession>
<gene>
    <name evidence="3" type="ORF">POL72_05295</name>
</gene>
<dbReference type="Proteomes" id="UP001217485">
    <property type="component" value="Unassembled WGS sequence"/>
</dbReference>
<keyword evidence="4" id="KW-1185">Reference proteome</keyword>
<keyword evidence="1" id="KW-0812">Transmembrane</keyword>